<reference evidence="3" key="1">
    <citation type="submission" date="2015-03" db="EMBL/GenBank/DDBJ databases">
        <authorList>
            <person name="Nijsse Bart"/>
        </authorList>
    </citation>
    <scope>NUCLEOTIDE SEQUENCE [LARGE SCALE GENOMIC DNA]</scope>
</reference>
<dbReference type="AlphaFoldDB" id="A0A0U1KYA0"/>
<gene>
    <name evidence="2" type="ORF">SpAn4DRAFT_4975</name>
</gene>
<evidence type="ECO:0000313" key="2">
    <source>
        <dbReference type="EMBL" id="CQR71913.1"/>
    </source>
</evidence>
<protein>
    <submittedName>
        <fullName evidence="2">Uncharacterized protein</fullName>
    </submittedName>
</protein>
<proteinExistence type="predicted"/>
<sequence>MQVLFYQAYGGFLPPSHCPTRKIIIAGLVYLASPAIIMPIFK</sequence>
<organism evidence="2 3">
    <name type="scientific">Sporomusa ovata</name>
    <dbReference type="NCBI Taxonomy" id="2378"/>
    <lineage>
        <taxon>Bacteria</taxon>
        <taxon>Bacillati</taxon>
        <taxon>Bacillota</taxon>
        <taxon>Negativicutes</taxon>
        <taxon>Selenomonadales</taxon>
        <taxon>Sporomusaceae</taxon>
        <taxon>Sporomusa</taxon>
    </lineage>
</organism>
<keyword evidence="1" id="KW-0472">Membrane</keyword>
<keyword evidence="1" id="KW-0812">Transmembrane</keyword>
<dbReference type="Proteomes" id="UP000049855">
    <property type="component" value="Unassembled WGS sequence"/>
</dbReference>
<keyword evidence="3" id="KW-1185">Reference proteome</keyword>
<name>A0A0U1KYA0_9FIRM</name>
<accession>A0A0U1KYA0</accession>
<feature type="transmembrane region" description="Helical" evidence="1">
    <location>
        <begin position="23"/>
        <end position="41"/>
    </location>
</feature>
<keyword evidence="1" id="KW-1133">Transmembrane helix</keyword>
<evidence type="ECO:0000256" key="1">
    <source>
        <dbReference type="SAM" id="Phobius"/>
    </source>
</evidence>
<dbReference type="EMBL" id="CTRP01000006">
    <property type="protein sequence ID" value="CQR71913.1"/>
    <property type="molecule type" value="Genomic_DNA"/>
</dbReference>
<evidence type="ECO:0000313" key="3">
    <source>
        <dbReference type="Proteomes" id="UP000049855"/>
    </source>
</evidence>